<sequence length="361" mass="37825">MPSLDAEFASLGSRYRDGMTSVRIIGSGIAGATLAAALDRPEWTVTVHERDPQARALDTAFALFPSAMTALRRAGLSTAVEKSGVRVDEATIRSADGRLLARPPRLGALMIGRAQLHSLLTAARPASTPLLTGEVADPTTLAADVLVGADGARSRVRSGTWGGRTAPRRPPLTVIRGVIDADLSAGAVTEYWGDRMLFGITPLPGNRTNWFTAFPERRFATTAAGLDHLLRAARVFPSPVTAVVEAARTGQTVISGIHVSRPLRSFVRGRTVLIGDSAHAMQPNLGRGACESICDAVALAELLNADEPASALARYSRRRVVTPQVIRSGASVASGVALAGGPVGRVRDRVLSALARPGTAP</sequence>
<accession>A0A2H1KCC3</accession>
<name>A0A2H1KCC3_9MICO</name>
<dbReference type="Pfam" id="PF01494">
    <property type="entry name" value="FAD_binding_3"/>
    <property type="match status" value="1"/>
</dbReference>
<keyword evidence="2" id="KW-0503">Monooxygenase</keyword>
<dbReference type="Gene3D" id="3.50.50.60">
    <property type="entry name" value="FAD/NAD(P)-binding domain"/>
    <property type="match status" value="1"/>
</dbReference>
<gene>
    <name evidence="4" type="ORF">BC102111_03139</name>
</gene>
<dbReference type="EMBL" id="FXZC01000008">
    <property type="protein sequence ID" value="SMX97403.1"/>
    <property type="molecule type" value="Genomic_DNA"/>
</dbReference>
<dbReference type="InterPro" id="IPR036188">
    <property type="entry name" value="FAD/NAD-bd_sf"/>
</dbReference>
<dbReference type="GO" id="GO:0071949">
    <property type="term" value="F:FAD binding"/>
    <property type="evidence" value="ECO:0007669"/>
    <property type="project" value="InterPro"/>
</dbReference>
<dbReference type="PANTHER" id="PTHR13789:SF309">
    <property type="entry name" value="PUTATIVE (AFU_ORTHOLOGUE AFUA_6G14510)-RELATED"/>
    <property type="match status" value="1"/>
</dbReference>
<dbReference type="InterPro" id="IPR002938">
    <property type="entry name" value="FAD-bd"/>
</dbReference>
<evidence type="ECO:0000313" key="4">
    <source>
        <dbReference type="EMBL" id="SMX97403.1"/>
    </source>
</evidence>
<dbReference type="Proteomes" id="UP000234333">
    <property type="component" value="Unassembled WGS sequence"/>
</dbReference>
<dbReference type="SUPFAM" id="SSF51905">
    <property type="entry name" value="FAD/NAD(P)-binding domain"/>
    <property type="match status" value="1"/>
</dbReference>
<reference evidence="4 5" key="1">
    <citation type="submission" date="2017-03" db="EMBL/GenBank/DDBJ databases">
        <authorList>
            <person name="Afonso C.L."/>
            <person name="Miller P.J."/>
            <person name="Scott M.A."/>
            <person name="Spackman E."/>
            <person name="Goraichik I."/>
            <person name="Dimitrov K.M."/>
            <person name="Suarez D.L."/>
            <person name="Swayne D.E."/>
        </authorList>
    </citation>
    <scope>NUCLEOTIDE SEQUENCE [LARGE SCALE GENOMIC DNA]</scope>
    <source>
        <strain evidence="4 5">CIP 102111</strain>
    </source>
</reference>
<protein>
    <submittedName>
        <fullName evidence="4">2-polyprenyl-6-methoxyphenol hydroxylase</fullName>
    </submittedName>
</protein>
<keyword evidence="1" id="KW-0560">Oxidoreductase</keyword>
<dbReference type="PANTHER" id="PTHR13789">
    <property type="entry name" value="MONOOXYGENASE"/>
    <property type="match status" value="1"/>
</dbReference>
<dbReference type="PRINTS" id="PR00420">
    <property type="entry name" value="RNGMNOXGNASE"/>
</dbReference>
<evidence type="ECO:0000259" key="3">
    <source>
        <dbReference type="Pfam" id="PF01494"/>
    </source>
</evidence>
<dbReference type="GO" id="GO:0004497">
    <property type="term" value="F:monooxygenase activity"/>
    <property type="evidence" value="ECO:0007669"/>
    <property type="project" value="UniProtKB-KW"/>
</dbReference>
<evidence type="ECO:0000256" key="2">
    <source>
        <dbReference type="ARBA" id="ARBA00023033"/>
    </source>
</evidence>
<dbReference type="AlphaFoldDB" id="A0A2H1KCC3"/>
<proteinExistence type="predicted"/>
<dbReference type="InterPro" id="IPR050493">
    <property type="entry name" value="FAD-dep_Monooxygenase_BioMet"/>
</dbReference>
<feature type="domain" description="FAD-binding" evidence="3">
    <location>
        <begin position="128"/>
        <end position="319"/>
    </location>
</feature>
<organism evidence="4 5">
    <name type="scientific">Brevibacterium casei CIP 102111</name>
    <dbReference type="NCBI Taxonomy" id="1255625"/>
    <lineage>
        <taxon>Bacteria</taxon>
        <taxon>Bacillati</taxon>
        <taxon>Actinomycetota</taxon>
        <taxon>Actinomycetes</taxon>
        <taxon>Micrococcales</taxon>
        <taxon>Brevibacteriaceae</taxon>
        <taxon>Brevibacterium</taxon>
    </lineage>
</organism>
<evidence type="ECO:0000313" key="5">
    <source>
        <dbReference type="Proteomes" id="UP000234333"/>
    </source>
</evidence>
<evidence type="ECO:0000256" key="1">
    <source>
        <dbReference type="ARBA" id="ARBA00023002"/>
    </source>
</evidence>